<dbReference type="GO" id="GO:0016491">
    <property type="term" value="F:oxidoreductase activity"/>
    <property type="evidence" value="ECO:0007669"/>
    <property type="project" value="UniProtKB-KW"/>
</dbReference>
<dbReference type="Pfam" id="PF21252">
    <property type="entry name" value="Glyco_hydro_109_C"/>
    <property type="match status" value="1"/>
</dbReference>
<keyword evidence="5" id="KW-0326">Glycosidase</keyword>
<reference evidence="8 9" key="1">
    <citation type="submission" date="2019-05" db="EMBL/GenBank/DDBJ databases">
        <title>We sequenced the genome of Paenibacillus hemerocallicola KCTC 33185 for further insight into its adaptation and study the phylogeny of Paenibacillus.</title>
        <authorList>
            <person name="Narsing Rao M.P."/>
        </authorList>
    </citation>
    <scope>NUCLEOTIDE SEQUENCE [LARGE SCALE GENOMIC DNA]</scope>
    <source>
        <strain evidence="8 9">KCTC 33185</strain>
    </source>
</reference>
<keyword evidence="9" id="KW-1185">Reference proteome</keyword>
<dbReference type="PANTHER" id="PTHR43818:SF11">
    <property type="entry name" value="BCDNA.GH03377"/>
    <property type="match status" value="1"/>
</dbReference>
<evidence type="ECO:0000256" key="3">
    <source>
        <dbReference type="ARBA" id="ARBA00022801"/>
    </source>
</evidence>
<dbReference type="Gene3D" id="3.30.360.10">
    <property type="entry name" value="Dihydrodipicolinate Reductase, domain 2"/>
    <property type="match status" value="1"/>
</dbReference>
<feature type="domain" description="Gfo/Idh/MocA-like oxidoreductase N-terminal" evidence="6">
    <location>
        <begin position="7"/>
        <end position="123"/>
    </location>
</feature>
<dbReference type="PANTHER" id="PTHR43818">
    <property type="entry name" value="BCDNA.GH03377"/>
    <property type="match status" value="1"/>
</dbReference>
<dbReference type="InterPro" id="IPR050463">
    <property type="entry name" value="Gfo/Idh/MocA_oxidrdct_glycsds"/>
</dbReference>
<dbReference type="GO" id="GO:0000166">
    <property type="term" value="F:nucleotide binding"/>
    <property type="evidence" value="ECO:0007669"/>
    <property type="project" value="InterPro"/>
</dbReference>
<dbReference type="Pfam" id="PF01408">
    <property type="entry name" value="GFO_IDH_MocA"/>
    <property type="match status" value="1"/>
</dbReference>
<dbReference type="InterPro" id="IPR036291">
    <property type="entry name" value="NAD(P)-bd_dom_sf"/>
</dbReference>
<dbReference type="InterPro" id="IPR049303">
    <property type="entry name" value="Glyco_hydro_109_C"/>
</dbReference>
<evidence type="ECO:0000256" key="2">
    <source>
        <dbReference type="ARBA" id="ARBA00009329"/>
    </source>
</evidence>
<comment type="similarity">
    <text evidence="2">Belongs to the Gfo/Idh/MocA family. Glycosyl hydrolase 109 subfamily.</text>
</comment>
<protein>
    <submittedName>
        <fullName evidence="8">Gfo/Idh/MocA family oxidoreductase</fullName>
    </submittedName>
</protein>
<dbReference type="RefSeq" id="WP_139602887.1">
    <property type="nucleotide sequence ID" value="NZ_VDCQ01000017.1"/>
</dbReference>
<dbReference type="SUPFAM" id="SSF51735">
    <property type="entry name" value="NAD(P)-binding Rossmann-fold domains"/>
    <property type="match status" value="1"/>
</dbReference>
<keyword evidence="3" id="KW-0378">Hydrolase</keyword>
<evidence type="ECO:0000256" key="4">
    <source>
        <dbReference type="ARBA" id="ARBA00023002"/>
    </source>
</evidence>
<dbReference type="GO" id="GO:0016798">
    <property type="term" value="F:hydrolase activity, acting on glycosyl bonds"/>
    <property type="evidence" value="ECO:0007669"/>
    <property type="project" value="UniProtKB-KW"/>
</dbReference>
<dbReference type="InterPro" id="IPR000683">
    <property type="entry name" value="Gfo/Idh/MocA-like_OxRdtase_N"/>
</dbReference>
<name>A0A5C4T932_9BACL</name>
<dbReference type="AlphaFoldDB" id="A0A5C4T932"/>
<evidence type="ECO:0000259" key="6">
    <source>
        <dbReference type="Pfam" id="PF01408"/>
    </source>
</evidence>
<evidence type="ECO:0000256" key="1">
    <source>
        <dbReference type="ARBA" id="ARBA00001911"/>
    </source>
</evidence>
<feature type="domain" description="Glycosyl hydrolase 109 C-terminal" evidence="7">
    <location>
        <begin position="135"/>
        <end position="287"/>
    </location>
</feature>
<dbReference type="Gene3D" id="3.40.50.720">
    <property type="entry name" value="NAD(P)-binding Rossmann-like Domain"/>
    <property type="match status" value="1"/>
</dbReference>
<evidence type="ECO:0000313" key="8">
    <source>
        <dbReference type="EMBL" id="TNJ65594.1"/>
    </source>
</evidence>
<evidence type="ECO:0000259" key="7">
    <source>
        <dbReference type="Pfam" id="PF21252"/>
    </source>
</evidence>
<comment type="cofactor">
    <cofactor evidence="1">
        <name>NAD(+)</name>
        <dbReference type="ChEBI" id="CHEBI:57540"/>
    </cofactor>
</comment>
<keyword evidence="4" id="KW-0560">Oxidoreductase</keyword>
<organism evidence="8 9">
    <name type="scientific">Paenibacillus hemerocallicola</name>
    <dbReference type="NCBI Taxonomy" id="1172614"/>
    <lineage>
        <taxon>Bacteria</taxon>
        <taxon>Bacillati</taxon>
        <taxon>Bacillota</taxon>
        <taxon>Bacilli</taxon>
        <taxon>Bacillales</taxon>
        <taxon>Paenibacillaceae</taxon>
        <taxon>Paenibacillus</taxon>
    </lineage>
</organism>
<dbReference type="Proteomes" id="UP000307943">
    <property type="component" value="Unassembled WGS sequence"/>
</dbReference>
<evidence type="ECO:0000313" key="9">
    <source>
        <dbReference type="Proteomes" id="UP000307943"/>
    </source>
</evidence>
<comment type="caution">
    <text evidence="8">The sequence shown here is derived from an EMBL/GenBank/DDBJ whole genome shotgun (WGS) entry which is preliminary data.</text>
</comment>
<proteinExistence type="inferred from homology"/>
<dbReference type="OrthoDB" id="9815825at2"/>
<sequence>MDRNGKLNVGIVGAAGRPRIFRDAIHAHPRAAIAALCEISEERLDMAKAYFGQYPAYLSFESMLESADLDAVIIGTPMQFHVEQALLALERNLHVISEVPAGIDIGECRRLTETAARSKGQYIMAENCNYMKPHMVISNMVRSGLFGELYYAEGEYLHDAKPLCVSTPWRRAWQTGVNGITYGTHSLGPILDWMEGDRIARVSCIGSGRHHADGQGRAYEQEDTCLMMGQTERGKLIRVRLDLLSDRPTALNYSLQGTRGCYESIRHELLGAGKVYLKTEGEDKPEWIDLAAAGKQYVPDIWQRVPEQMLGASGHGGSDFVMMTDFLNAMTDGKPSPISIHRALDMTLPGLISQLSVERGGQWLDVPDSRVWSGDNGT</sequence>
<accession>A0A5C4T932</accession>
<evidence type="ECO:0000256" key="5">
    <source>
        <dbReference type="ARBA" id="ARBA00023295"/>
    </source>
</evidence>
<dbReference type="SUPFAM" id="SSF55347">
    <property type="entry name" value="Glyceraldehyde-3-phosphate dehydrogenase-like, C-terminal domain"/>
    <property type="match status" value="1"/>
</dbReference>
<gene>
    <name evidence="8" type="ORF">FE784_14320</name>
</gene>
<dbReference type="EMBL" id="VDCQ01000017">
    <property type="protein sequence ID" value="TNJ65594.1"/>
    <property type="molecule type" value="Genomic_DNA"/>
</dbReference>